<dbReference type="AlphaFoldDB" id="A0A3S5FDH2"/>
<evidence type="ECO:0000313" key="2">
    <source>
        <dbReference type="EMBL" id="VEL18803.1"/>
    </source>
</evidence>
<sequence>MLFFISFYPFFNRHFVSVILKTIVQLILQSQQNSELLLVRQTFLRHLTALCTRSPDNRRIILQMSVWQDWLLGLAPVYPQHGSDAACLADVVRLLCCLLQHALRREYGGWRVWIDTLAILHARASRELAGRRLSAAAAMATMTSDAGLVASRPACQALANGGRRGTVGFCHFEALFTPSRHRITQTG</sequence>
<comment type="caution">
    <text evidence="2">The sequence shown here is derived from an EMBL/GenBank/DDBJ whole genome shotgun (WGS) entry which is preliminary data.</text>
</comment>
<name>A0A3S5FDH2_9PLAT</name>
<reference evidence="2" key="1">
    <citation type="submission" date="2018-11" db="EMBL/GenBank/DDBJ databases">
        <authorList>
            <consortium name="Pathogen Informatics"/>
        </authorList>
    </citation>
    <scope>NUCLEOTIDE SEQUENCE</scope>
</reference>
<dbReference type="Pfam" id="PF15787">
    <property type="entry name" value="DUF4704"/>
    <property type="match status" value="1"/>
</dbReference>
<protein>
    <recommendedName>
        <fullName evidence="1">DUF4704 domain-containing protein</fullName>
    </recommendedName>
</protein>
<feature type="domain" description="DUF4704" evidence="1">
    <location>
        <begin position="18"/>
        <end position="121"/>
    </location>
</feature>
<gene>
    <name evidence="2" type="ORF">PXEA_LOCUS12243</name>
</gene>
<accession>A0A3S5FDH2</accession>
<evidence type="ECO:0000313" key="3">
    <source>
        <dbReference type="Proteomes" id="UP000784294"/>
    </source>
</evidence>
<dbReference type="EMBL" id="CAAALY010038737">
    <property type="protein sequence ID" value="VEL18803.1"/>
    <property type="molecule type" value="Genomic_DNA"/>
</dbReference>
<keyword evidence="3" id="KW-1185">Reference proteome</keyword>
<dbReference type="Proteomes" id="UP000784294">
    <property type="component" value="Unassembled WGS sequence"/>
</dbReference>
<proteinExistence type="predicted"/>
<organism evidence="2 3">
    <name type="scientific">Protopolystoma xenopodis</name>
    <dbReference type="NCBI Taxonomy" id="117903"/>
    <lineage>
        <taxon>Eukaryota</taxon>
        <taxon>Metazoa</taxon>
        <taxon>Spiralia</taxon>
        <taxon>Lophotrochozoa</taxon>
        <taxon>Platyhelminthes</taxon>
        <taxon>Monogenea</taxon>
        <taxon>Polyopisthocotylea</taxon>
        <taxon>Polystomatidea</taxon>
        <taxon>Polystomatidae</taxon>
        <taxon>Protopolystoma</taxon>
    </lineage>
</organism>
<dbReference type="OrthoDB" id="26681at2759"/>
<evidence type="ECO:0000259" key="1">
    <source>
        <dbReference type="Pfam" id="PF15787"/>
    </source>
</evidence>
<dbReference type="InterPro" id="IPR031570">
    <property type="entry name" value="NBEA/BDCP_DUF4704"/>
</dbReference>